<sequence>MCTLHYEESCAAQTYNNLKRHANPSEYAPDI</sequence>
<dbReference type="AlphaFoldDB" id="A0A2P2PX02"/>
<name>A0A2P2PX02_RHIMU</name>
<accession>A0A2P2PX02</accession>
<organism evidence="1">
    <name type="scientific">Rhizophora mucronata</name>
    <name type="common">Asiatic mangrove</name>
    <dbReference type="NCBI Taxonomy" id="61149"/>
    <lineage>
        <taxon>Eukaryota</taxon>
        <taxon>Viridiplantae</taxon>
        <taxon>Streptophyta</taxon>
        <taxon>Embryophyta</taxon>
        <taxon>Tracheophyta</taxon>
        <taxon>Spermatophyta</taxon>
        <taxon>Magnoliopsida</taxon>
        <taxon>eudicotyledons</taxon>
        <taxon>Gunneridae</taxon>
        <taxon>Pentapetalae</taxon>
        <taxon>rosids</taxon>
        <taxon>fabids</taxon>
        <taxon>Malpighiales</taxon>
        <taxon>Rhizophoraceae</taxon>
        <taxon>Rhizophora</taxon>
    </lineage>
</organism>
<evidence type="ECO:0000313" key="1">
    <source>
        <dbReference type="EMBL" id="MBX59282.1"/>
    </source>
</evidence>
<proteinExistence type="predicted"/>
<dbReference type="EMBL" id="GGEC01078798">
    <property type="protein sequence ID" value="MBX59282.1"/>
    <property type="molecule type" value="Transcribed_RNA"/>
</dbReference>
<protein>
    <submittedName>
        <fullName evidence="1">Uncharacterized protein</fullName>
    </submittedName>
</protein>
<reference evidence="1" key="1">
    <citation type="submission" date="2018-02" db="EMBL/GenBank/DDBJ databases">
        <title>Rhizophora mucronata_Transcriptome.</title>
        <authorList>
            <person name="Meera S.P."/>
            <person name="Sreeshan A."/>
            <person name="Augustine A."/>
        </authorList>
    </citation>
    <scope>NUCLEOTIDE SEQUENCE</scope>
    <source>
        <tissue evidence="1">Leaf</tissue>
    </source>
</reference>